<sequence>MTNQDVRPADAARDVPTPDGADRTTPGRRTPPSPLDTVAAERMWTAYAAAHPEAVAAAPQHTVDRFGDSAELSDELLGLVLHGPKRATADLVSEFLARGERLPQVGSHWVACDGAGVPRAVLRSTELRLGTIADADEAFARDEGEDDRTLESWLREHRRYWERTCAARGARFTDEDEIVFERFRVVWPPELAD</sequence>
<dbReference type="InterPro" id="IPR015947">
    <property type="entry name" value="PUA-like_sf"/>
</dbReference>
<dbReference type="PANTHER" id="PTHR39203:SF1">
    <property type="entry name" value="CYTOPLASMIC PROTEIN"/>
    <property type="match status" value="1"/>
</dbReference>
<evidence type="ECO:0000313" key="4">
    <source>
        <dbReference type="Proteomes" id="UP000222106"/>
    </source>
</evidence>
<dbReference type="Gene3D" id="3.10.400.10">
    <property type="entry name" value="Sulfate adenylyltransferase"/>
    <property type="match status" value="1"/>
</dbReference>
<proteinExistence type="predicted"/>
<protein>
    <submittedName>
        <fullName evidence="3">Uncharacterized protein YhfF</fullName>
    </submittedName>
</protein>
<evidence type="ECO:0000313" key="3">
    <source>
        <dbReference type="EMBL" id="PFG39621.1"/>
    </source>
</evidence>
<dbReference type="Proteomes" id="UP000222106">
    <property type="component" value="Unassembled WGS sequence"/>
</dbReference>
<reference evidence="3 4" key="1">
    <citation type="submission" date="2017-10" db="EMBL/GenBank/DDBJ databases">
        <title>Sequencing the genomes of 1000 actinobacteria strains.</title>
        <authorList>
            <person name="Klenk H.-P."/>
        </authorList>
    </citation>
    <scope>NUCLEOTIDE SEQUENCE [LARGE SCALE GENOMIC DNA]</scope>
    <source>
        <strain evidence="3 4">DSM 21838</strain>
    </source>
</reference>
<dbReference type="AlphaFoldDB" id="A0A2A9EM67"/>
<accession>A0A2A9EM67</accession>
<feature type="region of interest" description="Disordered" evidence="1">
    <location>
        <begin position="1"/>
        <end position="35"/>
    </location>
</feature>
<evidence type="ECO:0000256" key="1">
    <source>
        <dbReference type="SAM" id="MobiDB-lite"/>
    </source>
</evidence>
<name>A0A2A9EM67_9MICO</name>
<dbReference type="Pfam" id="PF04266">
    <property type="entry name" value="ASCH"/>
    <property type="match status" value="1"/>
</dbReference>
<evidence type="ECO:0000259" key="2">
    <source>
        <dbReference type="SMART" id="SM01022"/>
    </source>
</evidence>
<feature type="domain" description="ASCH" evidence="2">
    <location>
        <begin position="64"/>
        <end position="187"/>
    </location>
</feature>
<dbReference type="SMART" id="SM01022">
    <property type="entry name" value="ASCH"/>
    <property type="match status" value="1"/>
</dbReference>
<dbReference type="CDD" id="cd06553">
    <property type="entry name" value="ASCH_Ef3133_like"/>
    <property type="match status" value="1"/>
</dbReference>
<dbReference type="SUPFAM" id="SSF88697">
    <property type="entry name" value="PUA domain-like"/>
    <property type="match status" value="1"/>
</dbReference>
<keyword evidence="4" id="KW-1185">Reference proteome</keyword>
<dbReference type="InterPro" id="IPR009326">
    <property type="entry name" value="DUF984"/>
</dbReference>
<dbReference type="PANTHER" id="PTHR39203">
    <property type="entry name" value="CYTOPLASMIC PROTEIN-RELATED"/>
    <property type="match status" value="1"/>
</dbReference>
<dbReference type="InterPro" id="IPR007374">
    <property type="entry name" value="ASCH_domain"/>
</dbReference>
<comment type="caution">
    <text evidence="3">The sequence shown here is derived from an EMBL/GenBank/DDBJ whole genome shotgun (WGS) entry which is preliminary data.</text>
</comment>
<dbReference type="EMBL" id="PDJI01000004">
    <property type="protein sequence ID" value="PFG39621.1"/>
    <property type="molecule type" value="Genomic_DNA"/>
</dbReference>
<organism evidence="3 4">
    <name type="scientific">Georgenia soli</name>
    <dbReference type="NCBI Taxonomy" id="638953"/>
    <lineage>
        <taxon>Bacteria</taxon>
        <taxon>Bacillati</taxon>
        <taxon>Actinomycetota</taxon>
        <taxon>Actinomycetes</taxon>
        <taxon>Micrococcales</taxon>
        <taxon>Bogoriellaceae</taxon>
        <taxon>Georgenia</taxon>
    </lineage>
</organism>
<gene>
    <name evidence="3" type="ORF">ATJ97_2132</name>
</gene>